<organism evidence="2 3">
    <name type="scientific">Trifolium medium</name>
    <dbReference type="NCBI Taxonomy" id="97028"/>
    <lineage>
        <taxon>Eukaryota</taxon>
        <taxon>Viridiplantae</taxon>
        <taxon>Streptophyta</taxon>
        <taxon>Embryophyta</taxon>
        <taxon>Tracheophyta</taxon>
        <taxon>Spermatophyta</taxon>
        <taxon>Magnoliopsida</taxon>
        <taxon>eudicotyledons</taxon>
        <taxon>Gunneridae</taxon>
        <taxon>Pentapetalae</taxon>
        <taxon>rosids</taxon>
        <taxon>fabids</taxon>
        <taxon>Fabales</taxon>
        <taxon>Fabaceae</taxon>
        <taxon>Papilionoideae</taxon>
        <taxon>50 kb inversion clade</taxon>
        <taxon>NPAAA clade</taxon>
        <taxon>Hologalegina</taxon>
        <taxon>IRL clade</taxon>
        <taxon>Trifolieae</taxon>
        <taxon>Trifolium</taxon>
    </lineage>
</organism>
<comment type="caution">
    <text evidence="2">The sequence shown here is derived from an EMBL/GenBank/DDBJ whole genome shotgun (WGS) entry which is preliminary data.</text>
</comment>
<keyword evidence="3" id="KW-1185">Reference proteome</keyword>
<evidence type="ECO:0000256" key="1">
    <source>
        <dbReference type="SAM" id="MobiDB-lite"/>
    </source>
</evidence>
<protein>
    <submittedName>
        <fullName evidence="2">Uncharacterized protein</fullName>
    </submittedName>
</protein>
<dbReference type="AlphaFoldDB" id="A0A392VWE6"/>
<feature type="region of interest" description="Disordered" evidence="1">
    <location>
        <begin position="32"/>
        <end position="59"/>
    </location>
</feature>
<feature type="non-terminal residue" evidence="2">
    <location>
        <position position="1"/>
    </location>
</feature>
<accession>A0A392VWE6</accession>
<sequence length="59" mass="5973">LALKAKRNDCSINTPSGPSKIIPAPLPLMLNAPSTDKVQGDALSSPGGVDISKTKSASI</sequence>
<reference evidence="2 3" key="1">
    <citation type="journal article" date="2018" name="Front. Plant Sci.">
        <title>Red Clover (Trifolium pratense) and Zigzag Clover (T. medium) - A Picture of Genomic Similarities and Differences.</title>
        <authorList>
            <person name="Dluhosova J."/>
            <person name="Istvanek J."/>
            <person name="Nedelnik J."/>
            <person name="Repkova J."/>
        </authorList>
    </citation>
    <scope>NUCLEOTIDE SEQUENCE [LARGE SCALE GENOMIC DNA]</scope>
    <source>
        <strain evidence="3">cv. 10/8</strain>
        <tissue evidence="2">Leaf</tissue>
    </source>
</reference>
<proteinExistence type="predicted"/>
<evidence type="ECO:0000313" key="3">
    <source>
        <dbReference type="Proteomes" id="UP000265520"/>
    </source>
</evidence>
<evidence type="ECO:0000313" key="2">
    <source>
        <dbReference type="EMBL" id="MCI91301.1"/>
    </source>
</evidence>
<name>A0A392VWE6_9FABA</name>
<dbReference type="Proteomes" id="UP000265520">
    <property type="component" value="Unassembled WGS sequence"/>
</dbReference>
<dbReference type="EMBL" id="LXQA011268450">
    <property type="protein sequence ID" value="MCI91301.1"/>
    <property type="molecule type" value="Genomic_DNA"/>
</dbReference>